<dbReference type="InterPro" id="IPR007470">
    <property type="entry name" value="HemX"/>
</dbReference>
<keyword evidence="1" id="KW-0472">Membrane</keyword>
<keyword evidence="2" id="KW-0808">Transferase</keyword>
<dbReference type="AlphaFoldDB" id="M1LB05"/>
<dbReference type="PANTHER" id="PTHR38043:SF1">
    <property type="entry name" value="PROTEIN HEMX"/>
    <property type="match status" value="1"/>
</dbReference>
<dbReference type="GO" id="GO:0032259">
    <property type="term" value="P:methylation"/>
    <property type="evidence" value="ECO:0007669"/>
    <property type="project" value="UniProtKB-KW"/>
</dbReference>
<sequence>MHYFKKVSLFLFLFFVFSVLFFFLKKQLTEYIEFEKLENIKRINSLEEKIISHDNDLLYKANKLFNDIKHKQDYLVHLSSSTKDELLLREIDRLLFIANCQLSISNNIEGAAFTLESIILFINEVSPNNLLFNKLMEDIRIDLFALRKSHAVDFSESIDKLNRLSDLIKIGFIDKKISDLRDEDIRANYEDNHGSYQVNSFHFWMNKFFDVLNRVMRSLVVKLSNVLELRKIDSLPDISHKNINLLLSQQISIAQFSLVANQPSLLKSSINCITETINTFFDLNSIKVIEALSLAGDINSLNIENKIPDISRSLNSIKKICCSNIINN</sequence>
<protein>
    <submittedName>
        <fullName evidence="2">Uroporphyrin-III C-methyltransferase hemX</fullName>
    </submittedName>
</protein>
<reference evidence="2 3" key="1">
    <citation type="journal article" date="2013" name="Genome Biol. Evol.">
        <title>Genome evolution and phylogenomic analysis of candidatus kinetoplastibacterium, the betaproteobacterial endosymbionts of strigomonas and angomonas.</title>
        <authorList>
            <person name="Alves J.M."/>
            <person name="Serrano M.G."/>
            <person name="Maia da Silva F."/>
            <person name="Voegtly L.J."/>
            <person name="Matveyev A.V."/>
            <person name="Teixeira M.M."/>
            <person name="Camargo E.P."/>
            <person name="Buck G.A."/>
        </authorList>
    </citation>
    <scope>NUCLEOTIDE SEQUENCE [LARGE SCALE GENOMIC DNA]</scope>
    <source>
        <strain evidence="2 3">TCC012E</strain>
    </source>
</reference>
<dbReference type="PATRIC" id="fig|1208922.3.peg.200"/>
<keyword evidence="3" id="KW-1185">Reference proteome</keyword>
<keyword evidence="1" id="KW-0812">Transmembrane</keyword>
<keyword evidence="2" id="KW-0489">Methyltransferase</keyword>
<dbReference type="HOGENOM" id="CLU_902207_0_0_4"/>
<feature type="transmembrane region" description="Helical" evidence="1">
    <location>
        <begin position="7"/>
        <end position="24"/>
    </location>
</feature>
<dbReference type="EMBL" id="CP003807">
    <property type="protein sequence ID" value="AGF49648.1"/>
    <property type="molecule type" value="Genomic_DNA"/>
</dbReference>
<evidence type="ECO:0000313" key="2">
    <source>
        <dbReference type="EMBL" id="AGF49648.1"/>
    </source>
</evidence>
<proteinExistence type="predicted"/>
<evidence type="ECO:0000313" key="3">
    <source>
        <dbReference type="Proteomes" id="UP000011563"/>
    </source>
</evidence>
<evidence type="ECO:0000256" key="1">
    <source>
        <dbReference type="SAM" id="Phobius"/>
    </source>
</evidence>
<organism evidence="2 3">
    <name type="scientific">Candidatus Kinetoplastidibacterium blastocrithidiae TCC012E</name>
    <dbReference type="NCBI Taxonomy" id="1208922"/>
    <lineage>
        <taxon>Bacteria</taxon>
        <taxon>Pseudomonadati</taxon>
        <taxon>Pseudomonadota</taxon>
        <taxon>Betaproteobacteria</taxon>
        <taxon>Candidatus Kinetoplastidibacterium</taxon>
    </lineage>
</organism>
<name>M1LB05_9PROT</name>
<dbReference type="RefSeq" id="WP_015237899.1">
    <property type="nucleotide sequence ID" value="NC_020285.1"/>
</dbReference>
<dbReference type="Proteomes" id="UP000011563">
    <property type="component" value="Chromosome"/>
</dbReference>
<dbReference type="GO" id="GO:0008168">
    <property type="term" value="F:methyltransferase activity"/>
    <property type="evidence" value="ECO:0007669"/>
    <property type="project" value="UniProtKB-KW"/>
</dbReference>
<accession>M1LB05</accession>
<keyword evidence="1" id="KW-1133">Transmembrane helix</keyword>
<dbReference type="PANTHER" id="PTHR38043">
    <property type="entry name" value="PROTEIN HEMX"/>
    <property type="match status" value="1"/>
</dbReference>
<dbReference type="Pfam" id="PF04375">
    <property type="entry name" value="HemX"/>
    <property type="match status" value="1"/>
</dbReference>
<dbReference type="KEGG" id="kbt:BCUE_0446"/>
<gene>
    <name evidence="2" type="ORF">BCUE_0446</name>
</gene>